<dbReference type="CDD" id="cd00082">
    <property type="entry name" value="HisKA"/>
    <property type="match status" value="1"/>
</dbReference>
<dbReference type="SMART" id="SM00065">
    <property type="entry name" value="GAF"/>
    <property type="match status" value="1"/>
</dbReference>
<dbReference type="SUPFAM" id="SSF55874">
    <property type="entry name" value="ATPase domain of HSP90 chaperone/DNA topoisomerase II/histidine kinase"/>
    <property type="match status" value="1"/>
</dbReference>
<evidence type="ECO:0000256" key="5">
    <source>
        <dbReference type="ARBA" id="ARBA00022777"/>
    </source>
</evidence>
<evidence type="ECO:0000313" key="8">
    <source>
        <dbReference type="Proteomes" id="UP000034135"/>
    </source>
</evidence>
<sequence length="384" mass="43529">MGNDLEKIYKAGLKFLAPLTPEETYRTIVSEAIKLVDGDSGIIRLLVDGELEPVCHLSYPTPPLPRPRRNGLSWKTFRTRKAFVGHSEEIRAESVKSGIKSVIFIPLAYRNKSIGVLAVRSYKEDYFTQKQLKILELFGSTASLAIRKMQLYEETKKAVETRDLFLSMAAHEFRTPLTTISGYAQLLAARFPKDLVVQSKWVEEMSWEVSRLTSLVNELLEISKIRGGQFQYTWRECHITKVIERAIAELHFNYPKHKLVFESHLRDGQDLVVGDFDKLIQVVINLLDNAAKFSPSNKEIRVNLKLRSNNLVILVKDSGSGIEGKDLPRVFEGFYRGHKVANEGMGIGLFLAKNIIVQHHGLINISSKLNKGTTVEIRLPKVKL</sequence>
<dbReference type="SMART" id="SM00387">
    <property type="entry name" value="HATPase_c"/>
    <property type="match status" value="1"/>
</dbReference>
<dbReference type="Proteomes" id="UP000034135">
    <property type="component" value="Unassembled WGS sequence"/>
</dbReference>
<dbReference type="SMART" id="SM00388">
    <property type="entry name" value="HisKA"/>
    <property type="match status" value="1"/>
</dbReference>
<dbReference type="PANTHER" id="PTHR43547:SF2">
    <property type="entry name" value="HYBRID SIGNAL TRANSDUCTION HISTIDINE KINASE C"/>
    <property type="match status" value="1"/>
</dbReference>
<dbReference type="PATRIC" id="fig|1618420.3.peg.10"/>
<dbReference type="InterPro" id="IPR003594">
    <property type="entry name" value="HATPase_dom"/>
</dbReference>
<dbReference type="FunFam" id="3.30.565.10:FF:000006">
    <property type="entry name" value="Sensor histidine kinase WalK"/>
    <property type="match status" value="1"/>
</dbReference>
<evidence type="ECO:0000256" key="3">
    <source>
        <dbReference type="ARBA" id="ARBA00022553"/>
    </source>
</evidence>
<dbReference type="InterPro" id="IPR003018">
    <property type="entry name" value="GAF"/>
</dbReference>
<dbReference type="InterPro" id="IPR005467">
    <property type="entry name" value="His_kinase_dom"/>
</dbReference>
<evidence type="ECO:0000259" key="6">
    <source>
        <dbReference type="PROSITE" id="PS50109"/>
    </source>
</evidence>
<dbReference type="Gene3D" id="3.30.450.40">
    <property type="match status" value="1"/>
</dbReference>
<organism evidence="7 8">
    <name type="scientific">Candidatus Daviesbacteria bacterium GW2011_GWA1_42_6</name>
    <dbReference type="NCBI Taxonomy" id="1618420"/>
    <lineage>
        <taxon>Bacteria</taxon>
        <taxon>Candidatus Daviesiibacteriota</taxon>
    </lineage>
</organism>
<dbReference type="SUPFAM" id="SSF55781">
    <property type="entry name" value="GAF domain-like"/>
    <property type="match status" value="1"/>
</dbReference>
<protein>
    <recommendedName>
        <fullName evidence="2">histidine kinase</fullName>
        <ecNumber evidence="2">2.7.13.3</ecNumber>
    </recommendedName>
</protein>
<dbReference type="Pfam" id="PF02518">
    <property type="entry name" value="HATPase_c"/>
    <property type="match status" value="1"/>
</dbReference>
<dbReference type="Pfam" id="PF00512">
    <property type="entry name" value="HisKA"/>
    <property type="match status" value="1"/>
</dbReference>
<accession>A0A0G1AWW3</accession>
<dbReference type="EMBL" id="LCEB01000001">
    <property type="protein sequence ID" value="KKS65532.1"/>
    <property type="molecule type" value="Genomic_DNA"/>
</dbReference>
<dbReference type="EC" id="2.7.13.3" evidence="2"/>
<dbReference type="Gene3D" id="1.10.287.130">
    <property type="match status" value="1"/>
</dbReference>
<dbReference type="InterPro" id="IPR029016">
    <property type="entry name" value="GAF-like_dom_sf"/>
</dbReference>
<evidence type="ECO:0000313" key="7">
    <source>
        <dbReference type="EMBL" id="KKS65532.1"/>
    </source>
</evidence>
<proteinExistence type="predicted"/>
<keyword evidence="4" id="KW-0808">Transferase</keyword>
<comment type="catalytic activity">
    <reaction evidence="1">
        <text>ATP + protein L-histidine = ADP + protein N-phospho-L-histidine.</text>
        <dbReference type="EC" id="2.7.13.3"/>
    </reaction>
</comment>
<dbReference type="PANTHER" id="PTHR43547">
    <property type="entry name" value="TWO-COMPONENT HISTIDINE KINASE"/>
    <property type="match status" value="1"/>
</dbReference>
<keyword evidence="5 7" id="KW-0418">Kinase</keyword>
<evidence type="ECO:0000256" key="2">
    <source>
        <dbReference type="ARBA" id="ARBA00012438"/>
    </source>
</evidence>
<gene>
    <name evidence="7" type="ORF">UV33_C0001G0010</name>
</gene>
<dbReference type="InterPro" id="IPR036890">
    <property type="entry name" value="HATPase_C_sf"/>
</dbReference>
<dbReference type="PROSITE" id="PS50109">
    <property type="entry name" value="HIS_KIN"/>
    <property type="match status" value="1"/>
</dbReference>
<name>A0A0G1AWW3_9BACT</name>
<dbReference type="Gene3D" id="3.30.565.10">
    <property type="entry name" value="Histidine kinase-like ATPase, C-terminal domain"/>
    <property type="match status" value="1"/>
</dbReference>
<dbReference type="AlphaFoldDB" id="A0A0G1AWW3"/>
<feature type="domain" description="Histidine kinase" evidence="6">
    <location>
        <begin position="168"/>
        <end position="383"/>
    </location>
</feature>
<dbReference type="PRINTS" id="PR00344">
    <property type="entry name" value="BCTRLSENSOR"/>
</dbReference>
<keyword evidence="3" id="KW-0597">Phosphoprotein</keyword>
<dbReference type="InterPro" id="IPR004358">
    <property type="entry name" value="Sig_transdc_His_kin-like_C"/>
</dbReference>
<dbReference type="Pfam" id="PF13185">
    <property type="entry name" value="GAF_2"/>
    <property type="match status" value="1"/>
</dbReference>
<comment type="caution">
    <text evidence="7">The sequence shown here is derived from an EMBL/GenBank/DDBJ whole genome shotgun (WGS) entry which is preliminary data.</text>
</comment>
<reference evidence="7 8" key="1">
    <citation type="journal article" date="2015" name="Nature">
        <title>rRNA introns, odd ribosomes, and small enigmatic genomes across a large radiation of phyla.</title>
        <authorList>
            <person name="Brown C.T."/>
            <person name="Hug L.A."/>
            <person name="Thomas B.C."/>
            <person name="Sharon I."/>
            <person name="Castelle C.J."/>
            <person name="Singh A."/>
            <person name="Wilkins M.J."/>
            <person name="Williams K.H."/>
            <person name="Banfield J.F."/>
        </authorList>
    </citation>
    <scope>NUCLEOTIDE SEQUENCE [LARGE SCALE GENOMIC DNA]</scope>
</reference>
<dbReference type="InterPro" id="IPR003661">
    <property type="entry name" value="HisK_dim/P_dom"/>
</dbReference>
<dbReference type="GO" id="GO:0000155">
    <property type="term" value="F:phosphorelay sensor kinase activity"/>
    <property type="evidence" value="ECO:0007669"/>
    <property type="project" value="InterPro"/>
</dbReference>
<evidence type="ECO:0000256" key="1">
    <source>
        <dbReference type="ARBA" id="ARBA00000085"/>
    </source>
</evidence>
<evidence type="ECO:0000256" key="4">
    <source>
        <dbReference type="ARBA" id="ARBA00022679"/>
    </source>
</evidence>